<evidence type="ECO:0000313" key="2">
    <source>
        <dbReference type="EMBL" id="KAK1925012.1"/>
    </source>
</evidence>
<reference evidence="2" key="1">
    <citation type="submission" date="2023-02" db="EMBL/GenBank/DDBJ databases">
        <title>Identification and recombinant expression of a fungal hydrolase from Papiliotrema laurentii that hydrolyzes apple cutin and clears colloidal polyester polyurethane.</title>
        <authorList>
            <consortium name="DOE Joint Genome Institute"/>
            <person name="Roman V.A."/>
            <person name="Bojanowski C."/>
            <person name="Crable B.R."/>
            <person name="Wagner D.N."/>
            <person name="Hung C.S."/>
            <person name="Nadeau L.J."/>
            <person name="Schratz L."/>
            <person name="Haridas S."/>
            <person name="Pangilinan J."/>
            <person name="Lipzen A."/>
            <person name="Na H."/>
            <person name="Yan M."/>
            <person name="Ng V."/>
            <person name="Grigoriev I.V."/>
            <person name="Spatafora J.W."/>
            <person name="Barlow D."/>
            <person name="Biffinger J."/>
            <person name="Kelley-Loughnane N."/>
            <person name="Varaljay V.A."/>
            <person name="Crookes-Goodson W.J."/>
        </authorList>
    </citation>
    <scope>NUCLEOTIDE SEQUENCE</scope>
    <source>
        <strain evidence="2">5307AH</strain>
    </source>
</reference>
<accession>A0AAD9L700</accession>
<feature type="compositionally biased region" description="Basic and acidic residues" evidence="1">
    <location>
        <begin position="48"/>
        <end position="57"/>
    </location>
</feature>
<dbReference type="EMBL" id="JAODAN010000004">
    <property type="protein sequence ID" value="KAK1925012.1"/>
    <property type="molecule type" value="Genomic_DNA"/>
</dbReference>
<gene>
    <name evidence="2" type="ORF">DB88DRAFT_510065</name>
</gene>
<protein>
    <submittedName>
        <fullName evidence="2">Uncharacterized protein</fullName>
    </submittedName>
</protein>
<keyword evidence="3" id="KW-1185">Reference proteome</keyword>
<dbReference type="Proteomes" id="UP001182556">
    <property type="component" value="Unassembled WGS sequence"/>
</dbReference>
<evidence type="ECO:0000256" key="1">
    <source>
        <dbReference type="SAM" id="MobiDB-lite"/>
    </source>
</evidence>
<dbReference type="AlphaFoldDB" id="A0AAD9L700"/>
<feature type="compositionally biased region" description="Acidic residues" evidence="1">
    <location>
        <begin position="58"/>
        <end position="70"/>
    </location>
</feature>
<organism evidence="2 3">
    <name type="scientific">Papiliotrema laurentii</name>
    <name type="common">Cryptococcus laurentii</name>
    <dbReference type="NCBI Taxonomy" id="5418"/>
    <lineage>
        <taxon>Eukaryota</taxon>
        <taxon>Fungi</taxon>
        <taxon>Dikarya</taxon>
        <taxon>Basidiomycota</taxon>
        <taxon>Agaricomycotina</taxon>
        <taxon>Tremellomycetes</taxon>
        <taxon>Tremellales</taxon>
        <taxon>Rhynchogastremaceae</taxon>
        <taxon>Papiliotrema</taxon>
    </lineage>
</organism>
<sequence length="363" mass="40716">MVPPPERPATPAQPALQGFSPALIPLREFINNNEGVNPSLVNHPTIDPPHELHHAYEDGNDDDDEDGYDDEGEARWEAFCYFMQANFCTQVDDQGLPDYTSPSPTPPLPPAEEHRFPGQLLPQLPGEEHPEETGEHELRGAHEGEEGWAETRRVVGEDYNAYLRRVRRDDIWVDGPGAWEEGEEARAEMRIEHPNMAPIQFPLYELTNIEEAGALYDHLLNFVDDGPMGPEPVTVIFDSPPRSPQPDNWGFDAARSTPELASAVRGAQGQPAPAVYHIDRDGRDVDEPIRGAVDQRTDRYVEEEDAERDAVEEAVGYEWHGPDDDPVRDAVKVYRKDDCPFDIQDLVRRLNGTSCPGSMPSQM</sequence>
<name>A0AAD9L700_PAPLA</name>
<evidence type="ECO:0000313" key="3">
    <source>
        <dbReference type="Proteomes" id="UP001182556"/>
    </source>
</evidence>
<feature type="region of interest" description="Disordered" evidence="1">
    <location>
        <begin position="93"/>
        <end position="145"/>
    </location>
</feature>
<proteinExistence type="predicted"/>
<feature type="region of interest" description="Disordered" evidence="1">
    <location>
        <begin position="44"/>
        <end position="70"/>
    </location>
</feature>
<feature type="compositionally biased region" description="Basic and acidic residues" evidence="1">
    <location>
        <begin position="126"/>
        <end position="145"/>
    </location>
</feature>
<comment type="caution">
    <text evidence="2">The sequence shown here is derived from an EMBL/GenBank/DDBJ whole genome shotgun (WGS) entry which is preliminary data.</text>
</comment>